<organism evidence="1 2">
    <name type="scientific">Phaeodactylibacter xiamenensis</name>
    <dbReference type="NCBI Taxonomy" id="1524460"/>
    <lineage>
        <taxon>Bacteria</taxon>
        <taxon>Pseudomonadati</taxon>
        <taxon>Bacteroidota</taxon>
        <taxon>Saprospiria</taxon>
        <taxon>Saprospirales</taxon>
        <taxon>Haliscomenobacteraceae</taxon>
        <taxon>Phaeodactylibacter</taxon>
    </lineage>
</organism>
<proteinExistence type="predicted"/>
<dbReference type="GO" id="GO:0005840">
    <property type="term" value="C:ribosome"/>
    <property type="evidence" value="ECO:0007669"/>
    <property type="project" value="UniProtKB-KW"/>
</dbReference>
<gene>
    <name evidence="1" type="ORF">IX84_16850</name>
</gene>
<dbReference type="InterPro" id="IPR036567">
    <property type="entry name" value="RHF-like"/>
</dbReference>
<dbReference type="Proteomes" id="UP000029736">
    <property type="component" value="Unassembled WGS sequence"/>
</dbReference>
<reference evidence="1 2" key="1">
    <citation type="journal article" date="2014" name="Int. J. Syst. Evol. Microbiol.">
        <title>Phaeodactylibacter xiamenensis gen. nov., sp. nov., a member of the family Saprospiraceae isolated from the marine alga Phaeodactylum tricornutum.</title>
        <authorList>
            <person name="Chen Z.Jr."/>
            <person name="Lei X."/>
            <person name="Lai Q."/>
            <person name="Li Y."/>
            <person name="Zhang B."/>
            <person name="Zhang J."/>
            <person name="Zhang H."/>
            <person name="Yang L."/>
            <person name="Zheng W."/>
            <person name="Tian Y."/>
            <person name="Yu Z."/>
            <person name="Xu H.Jr."/>
            <person name="Zheng T."/>
        </authorList>
    </citation>
    <scope>NUCLEOTIDE SEQUENCE [LARGE SCALE GENOMIC DNA]</scope>
    <source>
        <strain evidence="1 2">KD52</strain>
    </source>
</reference>
<dbReference type="EMBL" id="JPOS01000038">
    <property type="protein sequence ID" value="KGE87301.1"/>
    <property type="molecule type" value="Genomic_DNA"/>
</dbReference>
<dbReference type="OrthoDB" id="9808702at2"/>
<accession>A0A098S5L0</accession>
<dbReference type="Gene3D" id="3.30.160.100">
    <property type="entry name" value="Ribosome hibernation promotion factor-like"/>
    <property type="match status" value="1"/>
</dbReference>
<name>A0A098S5L0_9BACT</name>
<dbReference type="RefSeq" id="WP_044222956.1">
    <property type="nucleotide sequence ID" value="NZ_CAKZLC010000105.1"/>
</dbReference>
<evidence type="ECO:0000313" key="1">
    <source>
        <dbReference type="EMBL" id="KGE87301.1"/>
    </source>
</evidence>
<dbReference type="InterPro" id="IPR003489">
    <property type="entry name" value="RHF/RaiA"/>
</dbReference>
<evidence type="ECO:0000313" key="2">
    <source>
        <dbReference type="Proteomes" id="UP000029736"/>
    </source>
</evidence>
<dbReference type="SUPFAM" id="SSF69754">
    <property type="entry name" value="Ribosome binding protein Y (YfiA homologue)"/>
    <property type="match status" value="1"/>
</dbReference>
<dbReference type="AlphaFoldDB" id="A0A098S5L0"/>
<dbReference type="Pfam" id="PF02482">
    <property type="entry name" value="Ribosomal_S30AE"/>
    <property type="match status" value="1"/>
</dbReference>
<comment type="caution">
    <text evidence="1">The sequence shown here is derived from an EMBL/GenBank/DDBJ whole genome shotgun (WGS) entry which is preliminary data.</text>
</comment>
<sequence length="101" mass="11628">MKVQTEAVSFKADQKLIDFIEQKLQKMEKYFDRIIEAKVTLKLENSGQVKDKIAELSISVPGDTLFVRESAKTFESSVDGAASTMRRQLIRYKDRLRRKSA</sequence>
<dbReference type="NCBIfam" id="TIGR00741">
    <property type="entry name" value="yfiA"/>
    <property type="match status" value="1"/>
</dbReference>
<protein>
    <submittedName>
        <fullName evidence="1">30S ribosomal protein S30</fullName>
    </submittedName>
</protein>
<dbReference type="CDD" id="cd00552">
    <property type="entry name" value="RaiA"/>
    <property type="match status" value="1"/>
</dbReference>
<keyword evidence="2" id="KW-1185">Reference proteome</keyword>
<keyword evidence="1" id="KW-0687">Ribonucleoprotein</keyword>
<keyword evidence="1" id="KW-0689">Ribosomal protein</keyword>
<dbReference type="STRING" id="1524460.IX84_16850"/>